<protein>
    <recommendedName>
        <fullName evidence="6">Zn(2)-C6 fungal-type domain-containing protein</fullName>
    </recommendedName>
</protein>
<keyword evidence="2" id="KW-0805">Transcription regulation</keyword>
<dbReference type="SMART" id="SM00906">
    <property type="entry name" value="Fungal_trans"/>
    <property type="match status" value="1"/>
</dbReference>
<evidence type="ECO:0000256" key="2">
    <source>
        <dbReference type="ARBA" id="ARBA00023015"/>
    </source>
</evidence>
<dbReference type="Pfam" id="PF00172">
    <property type="entry name" value="Zn_clus"/>
    <property type="match status" value="1"/>
</dbReference>
<dbReference type="RefSeq" id="XP_007693220.1">
    <property type="nucleotide sequence ID" value="XM_007695030.1"/>
</dbReference>
<dbReference type="EMBL" id="KI964181">
    <property type="protein sequence ID" value="EUC40259.1"/>
    <property type="molecule type" value="Genomic_DNA"/>
</dbReference>
<dbReference type="InterPro" id="IPR051127">
    <property type="entry name" value="Fungal_SecMet_Regulators"/>
</dbReference>
<dbReference type="GO" id="GO:0000981">
    <property type="term" value="F:DNA-binding transcription factor activity, RNA polymerase II-specific"/>
    <property type="evidence" value="ECO:0007669"/>
    <property type="project" value="InterPro"/>
</dbReference>
<evidence type="ECO:0000256" key="3">
    <source>
        <dbReference type="ARBA" id="ARBA00023163"/>
    </source>
</evidence>
<dbReference type="InterPro" id="IPR007219">
    <property type="entry name" value="XnlR_reg_dom"/>
</dbReference>
<dbReference type="CDD" id="cd00067">
    <property type="entry name" value="GAL4"/>
    <property type="match status" value="1"/>
</dbReference>
<keyword evidence="1" id="KW-0479">Metal-binding</keyword>
<dbReference type="PROSITE" id="PS00463">
    <property type="entry name" value="ZN2_CY6_FUNGAL_1"/>
    <property type="match status" value="1"/>
</dbReference>
<dbReference type="PROSITE" id="PS50048">
    <property type="entry name" value="ZN2_CY6_FUNGAL_2"/>
    <property type="match status" value="1"/>
</dbReference>
<sequence length="699" mass="78552">MEANGRNPTQTSHRTRRPRAARACDLCRAKKNKCDESYPCTYCKNRNATCVYQGSHHTSRHYTAEYVKQLEDEVKRLSTTPANAPHTQPVMPSDQSPVDVENAQQQPHRAPQPDMRTSAQGIAAEEISEVNEHTAGVEFYGSSSSMALLSRVQRSGQQFRDREDGAHLVSSLHNATFQAIPTSSHGDILDATSLPADYYPQCRSFIEDFFSTIHYIHPILDKREFLGRCEVLWSLRTTGASLQPSPSFVALYYSVLSLGAMVGVRGEHLIDNLTNLQWSRKFFDLSWSCCHSLGLITNLEMAQCFFMLAKVCQNELNPHCSYMYVGFAVRTALAMGVNRDPGPNTRKTIAQLKAESRMWWCLYSLEVEISFSVGRPDTLGADIHHNRKYPVIGTSTTVDTIVSEMIEPPHCAIIGYMVDLSRITRNICHKMYLSNLSIPDMLSRANEIEKELDGWLIGLPPTLRPSVHNQTQQRSCLGSIKDAMWAKRQKLVLGIRYHNLKILLFSCVLMKSSLDERESVPGCLENTRKCLESARQTITIIYQTYEHNDFFQTWFYNATYTVFAASVVLLYITQGAAVDDELPSLYGLVDMAVEILESMDESVVALKAAKLLRRAKDKASGRQEPDNAAILSGDNSNDSPSRHEPNGPMITHDNTQSTQLNQYWGSFGLIDDTGMDFDMAPQLDAFDPNNPMFLFFGNG</sequence>
<dbReference type="GO" id="GO:0008270">
    <property type="term" value="F:zinc ion binding"/>
    <property type="evidence" value="ECO:0007669"/>
    <property type="project" value="InterPro"/>
</dbReference>
<dbReference type="SUPFAM" id="SSF57701">
    <property type="entry name" value="Zn2/Cys6 DNA-binding domain"/>
    <property type="match status" value="1"/>
</dbReference>
<accession>W6YXJ1</accession>
<keyword evidence="3" id="KW-0804">Transcription</keyword>
<dbReference type="InterPro" id="IPR001138">
    <property type="entry name" value="Zn2Cys6_DnaBD"/>
</dbReference>
<dbReference type="PANTHER" id="PTHR47424">
    <property type="entry name" value="REGULATORY PROTEIN GAL4"/>
    <property type="match status" value="1"/>
</dbReference>
<dbReference type="GO" id="GO:0006351">
    <property type="term" value="P:DNA-templated transcription"/>
    <property type="evidence" value="ECO:0007669"/>
    <property type="project" value="InterPro"/>
</dbReference>
<evidence type="ECO:0000256" key="1">
    <source>
        <dbReference type="ARBA" id="ARBA00022723"/>
    </source>
</evidence>
<dbReference type="OrthoDB" id="2571985at2759"/>
<name>W6YXJ1_COCMI</name>
<dbReference type="HOGENOM" id="CLU_008137_1_0_1"/>
<dbReference type="Pfam" id="PF04082">
    <property type="entry name" value="Fungal_trans"/>
    <property type="match status" value="1"/>
</dbReference>
<dbReference type="CDD" id="cd12148">
    <property type="entry name" value="fungal_TF_MHR"/>
    <property type="match status" value="1"/>
</dbReference>
<keyword evidence="4" id="KW-0539">Nucleus</keyword>
<organism evidence="7 8">
    <name type="scientific">Bipolaris oryzae ATCC 44560</name>
    <dbReference type="NCBI Taxonomy" id="930090"/>
    <lineage>
        <taxon>Eukaryota</taxon>
        <taxon>Fungi</taxon>
        <taxon>Dikarya</taxon>
        <taxon>Ascomycota</taxon>
        <taxon>Pezizomycotina</taxon>
        <taxon>Dothideomycetes</taxon>
        <taxon>Pleosporomycetidae</taxon>
        <taxon>Pleosporales</taxon>
        <taxon>Pleosporineae</taxon>
        <taxon>Pleosporaceae</taxon>
        <taxon>Bipolaris</taxon>
    </lineage>
</organism>
<evidence type="ECO:0000313" key="7">
    <source>
        <dbReference type="EMBL" id="EUC40259.1"/>
    </source>
</evidence>
<dbReference type="AlphaFoldDB" id="W6YXJ1"/>
<dbReference type="SMART" id="SM00066">
    <property type="entry name" value="GAL4"/>
    <property type="match status" value="1"/>
</dbReference>
<dbReference type="eggNOG" id="ENOG502SJ6U">
    <property type="taxonomic scope" value="Eukaryota"/>
</dbReference>
<feature type="region of interest" description="Disordered" evidence="5">
    <location>
        <begin position="616"/>
        <end position="654"/>
    </location>
</feature>
<dbReference type="GO" id="GO:0000978">
    <property type="term" value="F:RNA polymerase II cis-regulatory region sequence-specific DNA binding"/>
    <property type="evidence" value="ECO:0007669"/>
    <property type="project" value="TreeGrafter"/>
</dbReference>
<gene>
    <name evidence="7" type="ORF">COCMIDRAFT_41389</name>
</gene>
<evidence type="ECO:0000313" key="8">
    <source>
        <dbReference type="Proteomes" id="UP000054032"/>
    </source>
</evidence>
<dbReference type="Proteomes" id="UP000054032">
    <property type="component" value="Unassembled WGS sequence"/>
</dbReference>
<evidence type="ECO:0000256" key="5">
    <source>
        <dbReference type="SAM" id="MobiDB-lite"/>
    </source>
</evidence>
<dbReference type="GeneID" id="19124053"/>
<dbReference type="InterPro" id="IPR036864">
    <property type="entry name" value="Zn2-C6_fun-type_DNA-bd_sf"/>
</dbReference>
<dbReference type="KEGG" id="bor:COCMIDRAFT_41389"/>
<proteinExistence type="predicted"/>
<dbReference type="GO" id="GO:0000435">
    <property type="term" value="P:positive regulation of transcription from RNA polymerase II promoter by galactose"/>
    <property type="evidence" value="ECO:0007669"/>
    <property type="project" value="TreeGrafter"/>
</dbReference>
<evidence type="ECO:0000256" key="4">
    <source>
        <dbReference type="ARBA" id="ARBA00023242"/>
    </source>
</evidence>
<feature type="domain" description="Zn(2)-C6 fungal-type" evidence="6">
    <location>
        <begin position="23"/>
        <end position="52"/>
    </location>
</feature>
<dbReference type="Gene3D" id="4.10.240.10">
    <property type="entry name" value="Zn(2)-C6 fungal-type DNA-binding domain"/>
    <property type="match status" value="1"/>
</dbReference>
<reference evidence="7 8" key="1">
    <citation type="journal article" date="2013" name="PLoS Genet.">
        <title>Comparative genome structure, secondary metabolite, and effector coding capacity across Cochliobolus pathogens.</title>
        <authorList>
            <person name="Condon B.J."/>
            <person name="Leng Y."/>
            <person name="Wu D."/>
            <person name="Bushley K.E."/>
            <person name="Ohm R.A."/>
            <person name="Otillar R."/>
            <person name="Martin J."/>
            <person name="Schackwitz W."/>
            <person name="Grimwood J."/>
            <person name="MohdZainudin N."/>
            <person name="Xue C."/>
            <person name="Wang R."/>
            <person name="Manning V.A."/>
            <person name="Dhillon B."/>
            <person name="Tu Z.J."/>
            <person name="Steffenson B.J."/>
            <person name="Salamov A."/>
            <person name="Sun H."/>
            <person name="Lowry S."/>
            <person name="LaButti K."/>
            <person name="Han J."/>
            <person name="Copeland A."/>
            <person name="Lindquist E."/>
            <person name="Barry K."/>
            <person name="Schmutz J."/>
            <person name="Baker S.E."/>
            <person name="Ciuffetti L.M."/>
            <person name="Grigoriev I.V."/>
            <person name="Zhong S."/>
            <person name="Turgeon B.G."/>
        </authorList>
    </citation>
    <scope>NUCLEOTIDE SEQUENCE [LARGE SCALE GENOMIC DNA]</scope>
    <source>
        <strain evidence="7 8">ATCC 44560</strain>
    </source>
</reference>
<dbReference type="GO" id="GO:0005634">
    <property type="term" value="C:nucleus"/>
    <property type="evidence" value="ECO:0007669"/>
    <property type="project" value="TreeGrafter"/>
</dbReference>
<keyword evidence="8" id="KW-1185">Reference proteome</keyword>
<dbReference type="PANTHER" id="PTHR47424:SF15">
    <property type="entry name" value="ZN(II)2CYS6 TRANSCRIPTION FACTOR (EUROFUNG)"/>
    <property type="match status" value="1"/>
</dbReference>
<evidence type="ECO:0000259" key="6">
    <source>
        <dbReference type="PROSITE" id="PS50048"/>
    </source>
</evidence>
<feature type="region of interest" description="Disordered" evidence="5">
    <location>
        <begin position="80"/>
        <end position="115"/>
    </location>
</feature>